<sequence length="334" mass="38895">KKKKKKKKKKDMNNTDVEGEAILENLQDIYEEFRKAEEEEKQNDNDKDNDNDSDTGKDKKKKNKNKMHTDGRLLKYAMEKVTQMATAAKEKKKKKQWPMSTLSLLGDHDDNDKSDNNDNDNDNDDGDGDDDDREGDDEDDDGNDDSKLNILTNNHVINEKQLYRKANEKPLRDEVYGRLCNEFMDLDESSTGRLDFPEFFEGVKIFYHQCTEQECRYVFDMFVEMQQKDTVAESDELDEMQAMAEMLQQMNQFHSAPASTSSSPQFTFSQPLTSDLNGHRKSNKKRKTISIITELQLQPFLKRIQNYAVDMNSVEDVIQYIFQKMVPIAEQTRV</sequence>
<dbReference type="InterPro" id="IPR018247">
    <property type="entry name" value="EF_Hand_1_Ca_BS"/>
</dbReference>
<proteinExistence type="predicted"/>
<evidence type="ECO:0000256" key="2">
    <source>
        <dbReference type="SAM" id="MobiDB-lite"/>
    </source>
</evidence>
<dbReference type="AlphaFoldDB" id="X6MZZ9"/>
<dbReference type="EMBL" id="ASPP01014083">
    <property type="protein sequence ID" value="ETO19064.1"/>
    <property type="molecule type" value="Genomic_DNA"/>
</dbReference>
<organism evidence="3 4">
    <name type="scientific">Reticulomyxa filosa</name>
    <dbReference type="NCBI Taxonomy" id="46433"/>
    <lineage>
        <taxon>Eukaryota</taxon>
        <taxon>Sar</taxon>
        <taxon>Rhizaria</taxon>
        <taxon>Retaria</taxon>
        <taxon>Foraminifera</taxon>
        <taxon>Monothalamids</taxon>
        <taxon>Reticulomyxidae</taxon>
        <taxon>Reticulomyxa</taxon>
    </lineage>
</organism>
<dbReference type="SUPFAM" id="SSF47473">
    <property type="entry name" value="EF-hand"/>
    <property type="match status" value="1"/>
</dbReference>
<protein>
    <submittedName>
        <fullName evidence="3">Uncharacterized protein</fullName>
    </submittedName>
</protein>
<evidence type="ECO:0000313" key="4">
    <source>
        <dbReference type="Proteomes" id="UP000023152"/>
    </source>
</evidence>
<dbReference type="PROSITE" id="PS00018">
    <property type="entry name" value="EF_HAND_1"/>
    <property type="match status" value="1"/>
</dbReference>
<feature type="compositionally biased region" description="Acidic residues" evidence="2">
    <location>
        <begin position="117"/>
        <end position="143"/>
    </location>
</feature>
<feature type="compositionally biased region" description="Basic residues" evidence="2">
    <location>
        <begin position="1"/>
        <end position="10"/>
    </location>
</feature>
<feature type="region of interest" description="Disordered" evidence="2">
    <location>
        <begin position="255"/>
        <end position="283"/>
    </location>
</feature>
<reference evidence="3 4" key="1">
    <citation type="journal article" date="2013" name="Curr. Biol.">
        <title>The Genome of the Foraminiferan Reticulomyxa filosa.</title>
        <authorList>
            <person name="Glockner G."/>
            <person name="Hulsmann N."/>
            <person name="Schleicher M."/>
            <person name="Noegel A.A."/>
            <person name="Eichinger L."/>
            <person name="Gallinger C."/>
            <person name="Pawlowski J."/>
            <person name="Sierra R."/>
            <person name="Euteneuer U."/>
            <person name="Pillet L."/>
            <person name="Moustafa A."/>
            <person name="Platzer M."/>
            <person name="Groth M."/>
            <person name="Szafranski K."/>
            <person name="Schliwa M."/>
        </authorList>
    </citation>
    <scope>NUCLEOTIDE SEQUENCE [LARGE SCALE GENOMIC DNA]</scope>
</reference>
<gene>
    <name evidence="3" type="ORF">RFI_18174</name>
</gene>
<feature type="compositionally biased region" description="Basic and acidic residues" evidence="2">
    <location>
        <begin position="31"/>
        <end position="57"/>
    </location>
</feature>
<feature type="compositionally biased region" description="Low complexity" evidence="2">
    <location>
        <begin position="255"/>
        <end position="270"/>
    </location>
</feature>
<dbReference type="Proteomes" id="UP000023152">
    <property type="component" value="Unassembled WGS sequence"/>
</dbReference>
<keyword evidence="1" id="KW-0106">Calcium</keyword>
<name>X6MZZ9_RETFI</name>
<feature type="non-terminal residue" evidence="3">
    <location>
        <position position="1"/>
    </location>
</feature>
<feature type="compositionally biased region" description="Basic and acidic residues" evidence="2">
    <location>
        <begin position="106"/>
        <end position="116"/>
    </location>
</feature>
<keyword evidence="4" id="KW-1185">Reference proteome</keyword>
<accession>X6MZZ9</accession>
<evidence type="ECO:0000256" key="1">
    <source>
        <dbReference type="ARBA" id="ARBA00022837"/>
    </source>
</evidence>
<comment type="caution">
    <text evidence="3">The sequence shown here is derived from an EMBL/GenBank/DDBJ whole genome shotgun (WGS) entry which is preliminary data.</text>
</comment>
<evidence type="ECO:0000313" key="3">
    <source>
        <dbReference type="EMBL" id="ETO19064.1"/>
    </source>
</evidence>
<feature type="region of interest" description="Disordered" evidence="2">
    <location>
        <begin position="1"/>
        <end position="149"/>
    </location>
</feature>
<dbReference type="InterPro" id="IPR011992">
    <property type="entry name" value="EF-hand-dom_pair"/>
</dbReference>